<evidence type="ECO:0000313" key="5">
    <source>
        <dbReference type="Proteomes" id="UP001085076"/>
    </source>
</evidence>
<comment type="caution">
    <text evidence="4">The sequence shown here is derived from an EMBL/GenBank/DDBJ whole genome shotgun (WGS) entry which is preliminary data.</text>
</comment>
<dbReference type="Proteomes" id="UP001085076">
    <property type="component" value="Miscellaneous, Linkage group lg04"/>
</dbReference>
<sequence length="275" mass="30497">MRGFPSPTLRSSLSKKLAVKDSIASAPIDVKLAKDRFVRKVLVELLWRIGPVVLSVELVNEIRSSGCWITEDLLCVLMCSWGRLGLDETYDPVSLYNAISEGAVYYKAFLQTGDPDFAWKPPKNEWQNIALVYTSGNTSNPKGVVRHHRGAYLMSLSGALSLGMNERTVYLWILRMFHCNAIAKHGVTVLGFRVNNTYGLSVTYGPSTVCAWKPEWDQPPPETRAKLHCRQGVQYLALENLNVDVKTMAPVPADGVTLGEIVMRGNGVMTEPQGQ</sequence>
<reference evidence="4" key="2">
    <citation type="journal article" date="2022" name="Hortic Res">
        <title>The genome of Dioscorea zingiberensis sheds light on the biosynthesis, origin and evolution of the medicinally important diosgenin saponins.</title>
        <authorList>
            <person name="Li Y."/>
            <person name="Tan C."/>
            <person name="Li Z."/>
            <person name="Guo J."/>
            <person name="Li S."/>
            <person name="Chen X."/>
            <person name="Wang C."/>
            <person name="Dai X."/>
            <person name="Yang H."/>
            <person name="Song W."/>
            <person name="Hou L."/>
            <person name="Xu J."/>
            <person name="Tong Z."/>
            <person name="Xu A."/>
            <person name="Yuan X."/>
            <person name="Wang W."/>
            <person name="Yang Q."/>
            <person name="Chen L."/>
            <person name="Sun Z."/>
            <person name="Wang K."/>
            <person name="Pan B."/>
            <person name="Chen J."/>
            <person name="Bao Y."/>
            <person name="Liu F."/>
            <person name="Qi X."/>
            <person name="Gang D.R."/>
            <person name="Wen J."/>
            <person name="Li J."/>
        </authorList>
    </citation>
    <scope>NUCLEOTIDE SEQUENCE</scope>
    <source>
        <strain evidence="4">Dzin_1.0</strain>
    </source>
</reference>
<gene>
    <name evidence="4" type="ORF">J5N97_018309</name>
</gene>
<evidence type="ECO:0000256" key="1">
    <source>
        <dbReference type="ARBA" id="ARBA00006432"/>
    </source>
</evidence>
<dbReference type="OrthoDB" id="10253115at2759"/>
<feature type="domain" description="AMP-dependent synthetase/ligase" evidence="3">
    <location>
        <begin position="112"/>
        <end position="182"/>
    </location>
</feature>
<keyword evidence="5" id="KW-1185">Reference proteome</keyword>
<proteinExistence type="inferred from homology"/>
<dbReference type="Pfam" id="PF00501">
    <property type="entry name" value="AMP-binding"/>
    <property type="match status" value="1"/>
</dbReference>
<accession>A0A9D5CP05</accession>
<dbReference type="EMBL" id="JAGGNH010000004">
    <property type="protein sequence ID" value="KAJ0976344.1"/>
    <property type="molecule type" value="Genomic_DNA"/>
</dbReference>
<dbReference type="SUPFAM" id="SSF56801">
    <property type="entry name" value="Acetyl-CoA synthetase-like"/>
    <property type="match status" value="1"/>
</dbReference>
<dbReference type="GO" id="GO:0016874">
    <property type="term" value="F:ligase activity"/>
    <property type="evidence" value="ECO:0007669"/>
    <property type="project" value="UniProtKB-KW"/>
</dbReference>
<dbReference type="InterPro" id="IPR000873">
    <property type="entry name" value="AMP-dep_synth/lig_dom"/>
</dbReference>
<evidence type="ECO:0000313" key="4">
    <source>
        <dbReference type="EMBL" id="KAJ0976344.1"/>
    </source>
</evidence>
<dbReference type="PANTHER" id="PTHR43859">
    <property type="entry name" value="ACYL-ACTIVATING ENZYME"/>
    <property type="match status" value="1"/>
</dbReference>
<dbReference type="AlphaFoldDB" id="A0A9D5CP05"/>
<comment type="similarity">
    <text evidence="1">Belongs to the ATP-dependent AMP-binding enzyme family.</text>
</comment>
<reference evidence="4" key="1">
    <citation type="submission" date="2021-03" db="EMBL/GenBank/DDBJ databases">
        <authorList>
            <person name="Li Z."/>
            <person name="Yang C."/>
        </authorList>
    </citation>
    <scope>NUCLEOTIDE SEQUENCE</scope>
    <source>
        <strain evidence="4">Dzin_1.0</strain>
        <tissue evidence="4">Leaf</tissue>
    </source>
</reference>
<name>A0A9D5CP05_9LILI</name>
<keyword evidence="2" id="KW-0436">Ligase</keyword>
<dbReference type="PANTHER" id="PTHR43859:SF7">
    <property type="entry name" value="ACETATE_BUTYRATE--COA LIGASE AAE7, PEROXISOMAL"/>
    <property type="match status" value="1"/>
</dbReference>
<organism evidence="4 5">
    <name type="scientific">Dioscorea zingiberensis</name>
    <dbReference type="NCBI Taxonomy" id="325984"/>
    <lineage>
        <taxon>Eukaryota</taxon>
        <taxon>Viridiplantae</taxon>
        <taxon>Streptophyta</taxon>
        <taxon>Embryophyta</taxon>
        <taxon>Tracheophyta</taxon>
        <taxon>Spermatophyta</taxon>
        <taxon>Magnoliopsida</taxon>
        <taxon>Liliopsida</taxon>
        <taxon>Dioscoreales</taxon>
        <taxon>Dioscoreaceae</taxon>
        <taxon>Dioscorea</taxon>
    </lineage>
</organism>
<evidence type="ECO:0000259" key="3">
    <source>
        <dbReference type="Pfam" id="PF00501"/>
    </source>
</evidence>
<protein>
    <recommendedName>
        <fullName evidence="3">AMP-dependent synthetase/ligase domain-containing protein</fullName>
    </recommendedName>
</protein>
<evidence type="ECO:0000256" key="2">
    <source>
        <dbReference type="ARBA" id="ARBA00022598"/>
    </source>
</evidence>
<dbReference type="Gene3D" id="3.40.50.980">
    <property type="match status" value="2"/>
</dbReference>